<dbReference type="OrthoDB" id="56053at2157"/>
<dbReference type="RefSeq" id="WP_053967136.1">
    <property type="nucleotide sequence ID" value="NZ_LIUF01000002.1"/>
</dbReference>
<sequence>MSGDNLRRVTTGKMHGQSADERVTPLGDSERPESHDPPSRDAITESLLDPVIDDVVNGETAVDDGIVTQSLEEILLAMIAVADGGTHGTGLMEELEAQFGAELSPGTVYPRLHELEADGTLQMHELVQTKQYGIADDAAAKEQIATSAYQHLALGLYLHAALDSL</sequence>
<dbReference type="STRING" id="1705562.AMS69_05770"/>
<comment type="caution">
    <text evidence="3">The sequence shown here is derived from an EMBL/GenBank/DDBJ whole genome shotgun (WGS) entry which is preliminary data.</text>
</comment>
<dbReference type="InterPro" id="IPR036388">
    <property type="entry name" value="WH-like_DNA-bd_sf"/>
</dbReference>
<dbReference type="InterPro" id="IPR005149">
    <property type="entry name" value="Tscrpt_reg_PadR_N"/>
</dbReference>
<dbReference type="InterPro" id="IPR036390">
    <property type="entry name" value="WH_DNA-bd_sf"/>
</dbReference>
<name>A0A0N0U9D7_9EURY</name>
<evidence type="ECO:0000313" key="4">
    <source>
        <dbReference type="Proteomes" id="UP000037729"/>
    </source>
</evidence>
<evidence type="ECO:0000259" key="2">
    <source>
        <dbReference type="Pfam" id="PF03551"/>
    </source>
</evidence>
<gene>
    <name evidence="3" type="ORF">AMS69_05770</name>
</gene>
<dbReference type="SUPFAM" id="SSF46785">
    <property type="entry name" value="Winged helix' DNA-binding domain"/>
    <property type="match status" value="1"/>
</dbReference>
<feature type="region of interest" description="Disordered" evidence="1">
    <location>
        <begin position="1"/>
        <end position="42"/>
    </location>
</feature>
<feature type="domain" description="Transcription regulator PadR N-terminal" evidence="2">
    <location>
        <begin position="82"/>
        <end position="130"/>
    </location>
</feature>
<feature type="compositionally biased region" description="Basic and acidic residues" evidence="1">
    <location>
        <begin position="18"/>
        <end position="42"/>
    </location>
</feature>
<dbReference type="Pfam" id="PF03551">
    <property type="entry name" value="PadR"/>
    <property type="match status" value="1"/>
</dbReference>
<dbReference type="Gene3D" id="1.10.10.10">
    <property type="entry name" value="Winged helix-like DNA-binding domain superfamily/Winged helix DNA-binding domain"/>
    <property type="match status" value="1"/>
</dbReference>
<organism evidence="3 4">
    <name type="scientific">Haloarcula rubripromontorii</name>
    <dbReference type="NCBI Taxonomy" id="1705562"/>
    <lineage>
        <taxon>Archaea</taxon>
        <taxon>Methanobacteriati</taxon>
        <taxon>Methanobacteriota</taxon>
        <taxon>Stenosarchaea group</taxon>
        <taxon>Halobacteria</taxon>
        <taxon>Halobacteriales</taxon>
        <taxon>Haloarculaceae</taxon>
        <taxon>Haloarcula</taxon>
    </lineage>
</organism>
<reference evidence="3 4" key="1">
    <citation type="submission" date="2015-08" db="EMBL/GenBank/DDBJ databases">
        <title>Genomes of Isolates from Cabo Rojo, PR.</title>
        <authorList>
            <person name="Sanchez-Nieves R.L."/>
            <person name="Montalvo-Rodriguez R."/>
        </authorList>
    </citation>
    <scope>NUCLEOTIDE SEQUENCE [LARGE SCALE GENOMIC DNA]</scope>
    <source>
        <strain evidence="3 4">SL3</strain>
    </source>
</reference>
<dbReference type="Proteomes" id="UP000037729">
    <property type="component" value="Unassembled WGS sequence"/>
</dbReference>
<protein>
    <submittedName>
        <fullName evidence="3">PadR family transcriptional regulator</fullName>
    </submittedName>
</protein>
<dbReference type="PATRIC" id="fig|1705562.3.peg.2209"/>
<accession>A0A0N0U9D7</accession>
<evidence type="ECO:0000256" key="1">
    <source>
        <dbReference type="SAM" id="MobiDB-lite"/>
    </source>
</evidence>
<dbReference type="AlphaFoldDB" id="A0A0N0U9D7"/>
<proteinExistence type="predicted"/>
<evidence type="ECO:0000313" key="3">
    <source>
        <dbReference type="EMBL" id="KOX93433.1"/>
    </source>
</evidence>
<dbReference type="EMBL" id="LIUF01000002">
    <property type="protein sequence ID" value="KOX93433.1"/>
    <property type="molecule type" value="Genomic_DNA"/>
</dbReference>
<keyword evidence="4" id="KW-1185">Reference proteome</keyword>